<keyword evidence="8" id="KW-0406">Ion transport</keyword>
<dbReference type="GO" id="GO:1990573">
    <property type="term" value="P:potassium ion import across plasma membrane"/>
    <property type="evidence" value="ECO:0007669"/>
    <property type="project" value="TreeGrafter"/>
</dbReference>
<dbReference type="OrthoDB" id="9999863at2759"/>
<evidence type="ECO:0008006" key="14">
    <source>
        <dbReference type="Google" id="ProtNLM"/>
    </source>
</evidence>
<dbReference type="EMBL" id="DS480466">
    <property type="protein sequence ID" value="EDO15326.1"/>
    <property type="molecule type" value="Genomic_DNA"/>
</dbReference>
<dbReference type="NCBIfam" id="TIGR00934">
    <property type="entry name" value="2a38euk"/>
    <property type="match status" value="1"/>
</dbReference>
<feature type="compositionally biased region" description="Basic and acidic residues" evidence="10">
    <location>
        <begin position="562"/>
        <end position="572"/>
    </location>
</feature>
<feature type="transmembrane region" description="Helical" evidence="11">
    <location>
        <begin position="775"/>
        <end position="798"/>
    </location>
</feature>
<feature type="compositionally biased region" description="Low complexity" evidence="10">
    <location>
        <begin position="385"/>
        <end position="400"/>
    </location>
</feature>
<dbReference type="GeneID" id="5543392"/>
<feature type="compositionally biased region" description="Basic and acidic residues" evidence="10">
    <location>
        <begin position="336"/>
        <end position="347"/>
    </location>
</feature>
<keyword evidence="3" id="KW-0813">Transport</keyword>
<feature type="transmembrane region" description="Helical" evidence="11">
    <location>
        <begin position="1096"/>
        <end position="1112"/>
    </location>
</feature>
<feature type="transmembrane region" description="Helical" evidence="11">
    <location>
        <begin position="50"/>
        <end position="72"/>
    </location>
</feature>
<feature type="region of interest" description="Disordered" evidence="10">
    <location>
        <begin position="298"/>
        <end position="525"/>
    </location>
</feature>
<dbReference type="Pfam" id="PF02386">
    <property type="entry name" value="TrkH"/>
    <property type="match status" value="1"/>
</dbReference>
<feature type="region of interest" description="Disordered" evidence="10">
    <location>
        <begin position="544"/>
        <end position="595"/>
    </location>
</feature>
<feature type="compositionally biased region" description="Acidic residues" evidence="10">
    <location>
        <begin position="1016"/>
        <end position="1043"/>
    </location>
</feature>
<evidence type="ECO:0000256" key="2">
    <source>
        <dbReference type="ARBA" id="ARBA00009137"/>
    </source>
</evidence>
<keyword evidence="9 11" id="KW-0472">Membrane</keyword>
<evidence type="ECO:0000256" key="4">
    <source>
        <dbReference type="ARBA" id="ARBA00022538"/>
    </source>
</evidence>
<dbReference type="HOGENOM" id="CLU_005947_0_0_1"/>
<evidence type="ECO:0000256" key="5">
    <source>
        <dbReference type="ARBA" id="ARBA00022692"/>
    </source>
</evidence>
<keyword evidence="7 11" id="KW-1133">Transmembrane helix</keyword>
<feature type="compositionally biased region" description="Acidic residues" evidence="10">
    <location>
        <begin position="439"/>
        <end position="448"/>
    </location>
</feature>
<dbReference type="InterPro" id="IPR051143">
    <property type="entry name" value="TrkH_K-transport"/>
</dbReference>
<dbReference type="GO" id="GO:0030007">
    <property type="term" value="P:intracellular potassium ion homeostasis"/>
    <property type="evidence" value="ECO:0007669"/>
    <property type="project" value="EnsemblFungi"/>
</dbReference>
<evidence type="ECO:0000256" key="7">
    <source>
        <dbReference type="ARBA" id="ARBA00022989"/>
    </source>
</evidence>
<comment type="similarity">
    <text evidence="2">Belongs to the TrkH potassium transport family.</text>
</comment>
<feature type="compositionally biased region" description="Polar residues" evidence="10">
    <location>
        <begin position="367"/>
        <end position="383"/>
    </location>
</feature>
<feature type="region of interest" description="Disordered" evidence="10">
    <location>
        <begin position="1004"/>
        <end position="1080"/>
    </location>
</feature>
<evidence type="ECO:0000256" key="1">
    <source>
        <dbReference type="ARBA" id="ARBA00004141"/>
    </source>
</evidence>
<evidence type="ECO:0000256" key="9">
    <source>
        <dbReference type="ARBA" id="ARBA00023136"/>
    </source>
</evidence>
<proteinExistence type="inferred from homology"/>
<dbReference type="GO" id="GO:0140107">
    <property type="term" value="F:high-affinity potassium ion transmembrane transporter activity"/>
    <property type="evidence" value="ECO:0007669"/>
    <property type="project" value="TreeGrafter"/>
</dbReference>
<protein>
    <recommendedName>
        <fullName evidence="14">Potassium transport protein</fullName>
    </recommendedName>
</protein>
<dbReference type="OMA" id="MVNRDEQ"/>
<dbReference type="PhylomeDB" id="A7TQY9"/>
<dbReference type="eggNOG" id="KOG1341">
    <property type="taxonomic scope" value="Eukaryota"/>
</dbReference>
<sequence length="1323" mass="151833">MKLRRIVSRVPTFSSINVKYKKSIGHRIRDSIDFVTTYFHPVKKYLFPNFVAVHYFYIISMTILASILLYPVKNHAYIDILFLAAGATTQGGLNTVDVNSLTLYQQLIIYIICCLSTPIIIHGFLAFVRLYWFERHFDGIRVTSKRDFKMRRTRTIIERQMTARTMSARTTSMGRFNTSDYMHRSSNRNNRNTQKTDFQAQLFSGKMVNRDEQNNIGHFDNLANETPNENSDIQLNRSSASINTAPEDEKYSGAHETSLMFKEPTRERRNGLKPERFVGRRKSTDITPADMYRSISILQDRHKVERQEDDSGPALVIKAPTYDDSDDQSSDNIESPSDRYSHAKDNNKPANGEIKLNKVNSPEPDGYSNTINHDNNRNRSTGFDSHPISTSSEEVSSLNSDDTIESHDSYDDSSSSGDNHSVNSEVNYDSRVENPDSSLDSEFEEESEGEIRNLSRRNTQGNIENNDHPHNNGPSIQFNLVSPPRKRRTTQSFETRPQPIKRSSSNFLKSFRKKNKFKEKLRQRRASVHDPQFLYDDSFPEHKANVNNSQHSNEDYYSENEDERRSLHDIPNLEKTPVNLKRATTNTSNRGEFNEMNPLERSKTFDVASPSDLDKLTQSPEFQKLVYKNWKENNKKRRGMRNIQWNNNIFENDRPELRHFKSVDTNDGNIYNNIHFGNPNHINEHNSRYISRQDTNLGQNYEASINNNDEEDIGNYHLHFDHDFNLAYPSHSLSRTMSTNYLSWQPTIGRNSTFVGLNRSQKNELGGVEYRAIKLLCLILLVYYVGFHVMAFIFFLPWVLHKHEYKVIVRGDGVSPTWWGFFTAMSAFNDLGLTLTPDSMSSFKGAVFPLTVMIWFIIIGNTGFPVLLRFIIWVLFKLSPDLSSMKESLGFLLDHPRRCFTLLFPSGATLWLLVTLIALNSTDLVLFVIFDFNSSVVEMLTKGRRVLVGLFQGVCTRTAGFSVIDLSLLHPSIQVSYMLMMYVSVLPLAISIRRTNVYEEQSLGIYGSEGNSPDVDGNDDENSDSDSDSDSDSASDSESESDPDLSPRSKRIRKKKRAKKKKAKKKRAKMKKKARKKPSAKSFIGAHLRRQLSFDLWFLFLGLFIICICEGGKIRDRTKPDFNVFSILFELVSAYGTVGLSLGYPGTNQSFSGQFTTISKLVIIAMLIRGRNRGLPYSVDRAIILPSERLDNMDHIQELENKRNADNDVSSGSDPVTLYLKKRIRRVFKGIRRVKDSIQTVEEPLVHKAAEQFSNSEGHEMQDMGNEQYKYTSKDYDHLSVHKKFGPDNSSVEQEEEELNESTPRNDMEYGEVDPSLLRRRSH</sequence>
<comment type="subcellular location">
    <subcellularLocation>
        <location evidence="1">Membrane</location>
        <topology evidence="1">Multi-pass membrane protein</topology>
    </subcellularLocation>
</comment>
<dbReference type="InParanoid" id="A7TQY9"/>
<keyword evidence="4" id="KW-0633">Potassium transport</keyword>
<evidence type="ECO:0000256" key="8">
    <source>
        <dbReference type="ARBA" id="ARBA00023065"/>
    </source>
</evidence>
<keyword evidence="6" id="KW-0630">Potassium</keyword>
<organism evidence="13">
    <name type="scientific">Vanderwaltozyma polyspora (strain ATCC 22028 / DSM 70294 / BCRC 21397 / CBS 2163 / NBRC 10782 / NRRL Y-8283 / UCD 57-17)</name>
    <name type="common">Kluyveromyces polysporus</name>
    <dbReference type="NCBI Taxonomy" id="436907"/>
    <lineage>
        <taxon>Eukaryota</taxon>
        <taxon>Fungi</taxon>
        <taxon>Dikarya</taxon>
        <taxon>Ascomycota</taxon>
        <taxon>Saccharomycotina</taxon>
        <taxon>Saccharomycetes</taxon>
        <taxon>Saccharomycetales</taxon>
        <taxon>Saccharomycetaceae</taxon>
        <taxon>Vanderwaltozyma</taxon>
    </lineage>
</organism>
<feature type="transmembrane region" description="Helical" evidence="11">
    <location>
        <begin position="975"/>
        <end position="992"/>
    </location>
</feature>
<feature type="region of interest" description="Disordered" evidence="10">
    <location>
        <begin position="263"/>
        <end position="285"/>
    </location>
</feature>
<dbReference type="GO" id="GO:0045121">
    <property type="term" value="C:membrane raft"/>
    <property type="evidence" value="ECO:0007669"/>
    <property type="project" value="EnsemblFungi"/>
</dbReference>
<evidence type="ECO:0000256" key="11">
    <source>
        <dbReference type="SAM" id="Phobius"/>
    </source>
</evidence>
<dbReference type="FunCoup" id="A7TQY9">
    <property type="interactions" value="21"/>
</dbReference>
<reference evidence="12 13" key="1">
    <citation type="journal article" date="2007" name="Proc. Natl. Acad. Sci. U.S.A.">
        <title>Independent sorting-out of thousands of duplicated gene pairs in two yeast species descended from a whole-genome duplication.</title>
        <authorList>
            <person name="Scannell D.R."/>
            <person name="Frank A.C."/>
            <person name="Conant G.C."/>
            <person name="Byrne K.P."/>
            <person name="Woolfit M."/>
            <person name="Wolfe K.H."/>
        </authorList>
    </citation>
    <scope>NUCLEOTIDE SEQUENCE [LARGE SCALE GENOMIC DNA]</scope>
    <source>
        <strain evidence="13">ATCC 22028 / DSM 70294 / BCRC 21397 / CBS 2163 / NBRC 10782 / NRRL Y-8283 / UCD 57-17</strain>
    </source>
</reference>
<dbReference type="STRING" id="436907.A7TQY9"/>
<dbReference type="PANTHER" id="PTHR31064">
    <property type="entry name" value="POTASSIUM TRANSPORT PROTEIN DDB_G0292412-RELATED"/>
    <property type="match status" value="1"/>
</dbReference>
<dbReference type="GO" id="GO:0006874">
    <property type="term" value="P:intracellular calcium ion homeostasis"/>
    <property type="evidence" value="ECO:0007669"/>
    <property type="project" value="EnsemblFungi"/>
</dbReference>
<evidence type="ECO:0000256" key="6">
    <source>
        <dbReference type="ARBA" id="ARBA00022958"/>
    </source>
</evidence>
<feature type="compositionally biased region" description="Basic residues" evidence="10">
    <location>
        <begin position="510"/>
        <end position="525"/>
    </location>
</feature>
<dbReference type="InterPro" id="IPR004773">
    <property type="entry name" value="K/Na_transp_Trk1/HKT1"/>
</dbReference>
<keyword evidence="5 11" id="KW-0812">Transmembrane</keyword>
<name>A7TQY9_VANPO</name>
<evidence type="ECO:0000256" key="10">
    <source>
        <dbReference type="SAM" id="MobiDB-lite"/>
    </source>
</evidence>
<feature type="transmembrane region" description="Helical" evidence="11">
    <location>
        <begin position="107"/>
        <end position="132"/>
    </location>
</feature>
<feature type="compositionally biased region" description="Polar residues" evidence="10">
    <location>
        <begin position="582"/>
        <end position="591"/>
    </location>
</feature>
<accession>A7TQY9</accession>
<feature type="transmembrane region" description="Helical" evidence="11">
    <location>
        <begin position="1124"/>
        <end position="1144"/>
    </location>
</feature>
<evidence type="ECO:0000313" key="12">
    <source>
        <dbReference type="EMBL" id="EDO15326.1"/>
    </source>
</evidence>
<dbReference type="KEGG" id="vpo:Kpol_448p14"/>
<dbReference type="RefSeq" id="XP_001643184.1">
    <property type="nucleotide sequence ID" value="XM_001643134.1"/>
</dbReference>
<dbReference type="PIRSF" id="PIRSF002450">
    <property type="entry name" value="K+_transpter_TRK"/>
    <property type="match status" value="1"/>
</dbReference>
<dbReference type="Proteomes" id="UP000000267">
    <property type="component" value="Unassembled WGS sequence"/>
</dbReference>
<feature type="transmembrane region" description="Helical" evidence="11">
    <location>
        <begin position="910"/>
        <end position="932"/>
    </location>
</feature>
<gene>
    <name evidence="12" type="ORF">Kpol_448p14</name>
</gene>
<evidence type="ECO:0000256" key="3">
    <source>
        <dbReference type="ARBA" id="ARBA00022448"/>
    </source>
</evidence>
<feature type="compositionally biased region" description="Low complexity" evidence="10">
    <location>
        <begin position="412"/>
        <end position="424"/>
    </location>
</feature>
<dbReference type="PANTHER" id="PTHR31064:SF30">
    <property type="entry name" value="HIGH-AFFINITY POTASSIUM TRANSPORT PROTEIN-RELATED"/>
    <property type="match status" value="1"/>
</dbReference>
<feature type="compositionally biased region" description="Basic and acidic residues" evidence="10">
    <location>
        <begin position="263"/>
        <end position="284"/>
    </location>
</feature>
<dbReference type="GO" id="GO:0005886">
    <property type="term" value="C:plasma membrane"/>
    <property type="evidence" value="ECO:0007669"/>
    <property type="project" value="EnsemblFungi"/>
</dbReference>
<keyword evidence="13" id="KW-1185">Reference proteome</keyword>
<dbReference type="InterPro" id="IPR015958">
    <property type="entry name" value="Trk1_fungi"/>
</dbReference>
<evidence type="ECO:0000313" key="13">
    <source>
        <dbReference type="Proteomes" id="UP000000267"/>
    </source>
</evidence>
<feature type="compositionally biased region" description="Basic residues" evidence="10">
    <location>
        <begin position="1048"/>
        <end position="1079"/>
    </location>
</feature>
<feature type="transmembrane region" description="Helical" evidence="11">
    <location>
        <begin position="847"/>
        <end position="876"/>
    </location>
</feature>
<dbReference type="InterPro" id="IPR003445">
    <property type="entry name" value="Cat_transpt"/>
</dbReference>
<feature type="region of interest" description="Disordered" evidence="10">
    <location>
        <begin position="1280"/>
        <end position="1323"/>
    </location>
</feature>